<keyword evidence="1" id="KW-0812">Transmembrane</keyword>
<dbReference type="RefSeq" id="WP_147913912.1">
    <property type="nucleotide sequence ID" value="NZ_JBHUEJ010000024.1"/>
</dbReference>
<dbReference type="EMBL" id="JBHUEJ010000024">
    <property type="protein sequence ID" value="MFD1711288.1"/>
    <property type="molecule type" value="Genomic_DNA"/>
</dbReference>
<feature type="transmembrane region" description="Helical" evidence="1">
    <location>
        <begin position="218"/>
        <end position="238"/>
    </location>
</feature>
<keyword evidence="4" id="KW-1185">Reference proteome</keyword>
<gene>
    <name evidence="3" type="ORF">ACFSF0_11750</name>
</gene>
<dbReference type="Proteomes" id="UP001597304">
    <property type="component" value="Unassembled WGS sequence"/>
</dbReference>
<keyword evidence="1" id="KW-0472">Membrane</keyword>
<reference evidence="4" key="1">
    <citation type="journal article" date="2019" name="Int. J. Syst. Evol. Microbiol.">
        <title>The Global Catalogue of Microorganisms (GCM) 10K type strain sequencing project: providing services to taxonomists for standard genome sequencing and annotation.</title>
        <authorList>
            <consortium name="The Broad Institute Genomics Platform"/>
            <consortium name="The Broad Institute Genome Sequencing Center for Infectious Disease"/>
            <person name="Wu L."/>
            <person name="Ma J."/>
        </authorList>
    </citation>
    <scope>NUCLEOTIDE SEQUENCE [LARGE SCALE GENOMIC DNA]</scope>
    <source>
        <strain evidence="4">LMG 29247</strain>
    </source>
</reference>
<protein>
    <submittedName>
        <fullName evidence="3">Nucleoside recognition domain-containing protein</fullName>
    </submittedName>
</protein>
<organism evidence="3 4">
    <name type="scientific">Ottowia flava</name>
    <dbReference type="NCBI Taxonomy" id="2675430"/>
    <lineage>
        <taxon>Bacteria</taxon>
        <taxon>Pseudomonadati</taxon>
        <taxon>Pseudomonadota</taxon>
        <taxon>Betaproteobacteria</taxon>
        <taxon>Burkholderiales</taxon>
        <taxon>Comamonadaceae</taxon>
        <taxon>Ottowia</taxon>
    </lineage>
</organism>
<evidence type="ECO:0000256" key="1">
    <source>
        <dbReference type="SAM" id="Phobius"/>
    </source>
</evidence>
<dbReference type="Pfam" id="PF07670">
    <property type="entry name" value="Gate"/>
    <property type="match status" value="2"/>
</dbReference>
<accession>A0ABW4KUW0</accession>
<proteinExistence type="predicted"/>
<feature type="transmembrane region" description="Helical" evidence="1">
    <location>
        <begin position="21"/>
        <end position="46"/>
    </location>
</feature>
<feature type="transmembrane region" description="Helical" evidence="1">
    <location>
        <begin position="118"/>
        <end position="140"/>
    </location>
</feature>
<feature type="transmembrane region" description="Helical" evidence="1">
    <location>
        <begin position="281"/>
        <end position="302"/>
    </location>
</feature>
<dbReference type="InterPro" id="IPR011642">
    <property type="entry name" value="Gate_dom"/>
</dbReference>
<sequence>MRYLCQRMKATWGIYWELVRIIVPVALVTEVLMITGVVSALAPLLAPLMAWYGLPPELALGLLVGWLVGVWSAAMVLFVLVPPSALSIADVTVFSALLLFAHALPIEQQIIRRAGPPLLLTTALRVGGGLIYAAGLHALLNTTGWLAEPVAPRWQPAPESVGWGGFFLGLGETLLMMFVILATLMCLLDLAKASGLMAGLQRAMGPLLRLAGIRGDAVHLTAVGLFLGISYGGGLLIREAREGHIAKRQVLLSCIFMGFAHSLIEDTLIVVSLGADVTSVLLGRLLFAVAATAIVGVVLAQIPERSS</sequence>
<feature type="transmembrane region" description="Helical" evidence="1">
    <location>
        <begin position="86"/>
        <end position="106"/>
    </location>
</feature>
<feature type="domain" description="Nucleoside transporter/FeoB GTPase Gate" evidence="2">
    <location>
        <begin position="175"/>
        <end position="271"/>
    </location>
</feature>
<feature type="transmembrane region" description="Helical" evidence="1">
    <location>
        <begin position="58"/>
        <end position="80"/>
    </location>
</feature>
<evidence type="ECO:0000313" key="4">
    <source>
        <dbReference type="Proteomes" id="UP001597304"/>
    </source>
</evidence>
<keyword evidence="1" id="KW-1133">Transmembrane helix</keyword>
<feature type="transmembrane region" description="Helical" evidence="1">
    <location>
        <begin position="160"/>
        <end position="188"/>
    </location>
</feature>
<name>A0ABW4KUW0_9BURK</name>
<comment type="caution">
    <text evidence="3">The sequence shown here is derived from an EMBL/GenBank/DDBJ whole genome shotgun (WGS) entry which is preliminary data.</text>
</comment>
<evidence type="ECO:0000259" key="2">
    <source>
        <dbReference type="Pfam" id="PF07670"/>
    </source>
</evidence>
<evidence type="ECO:0000313" key="3">
    <source>
        <dbReference type="EMBL" id="MFD1711288.1"/>
    </source>
</evidence>
<feature type="transmembrane region" description="Helical" evidence="1">
    <location>
        <begin position="250"/>
        <end position="275"/>
    </location>
</feature>
<feature type="domain" description="Nucleoside transporter/FeoB GTPase Gate" evidence="2">
    <location>
        <begin position="17"/>
        <end position="100"/>
    </location>
</feature>